<dbReference type="InterPro" id="IPR051685">
    <property type="entry name" value="Ycf3/AcsC/BcsC/TPR_MFPF"/>
</dbReference>
<sequence length="676" mass="77109">MVVFTPDKNSSWEQVQALVKLRFKNAPILPRVLRLLKKVFFYLAYYLFSVLRPVSQEEQNQSSEALAVAYLERGNTLILQNSVGEALENYNQAIALKPDWGAAYYYRGNAFSSKGDLDDALQDYNSAIALGLDWGDLYVNMGNALTGQGKMEEAIESYKGAIARQSDSAETYFYYGNALLSLQQYDRAVEIYEKVLALNPNLHGFRFNFATALTYQGKLEEAVEYYRKELSCRPDFAQGYHFLGNTLDRMNRLEEAKTAWGKAMALKPGDMVLYNDLAIRLMFRGDRAQMIDVLQQGYQEQAQKAKEKKLSQINVRCLSSTWSSVIGHIGLLDYYVKMGLLDRQTHRHTILLTPPNQIVNSCLLDYWKSYIDVVSEPAVIQQLSFLKDCSEDVLAGVTFSDGRTLPYFEAWAIIQKQWEAENRHPLLSLSESHRERGWQALETLGVPRDAWFVCLHVREPGFHKDSKGLYQTFRNANIDTYSLAIQTIVERGGWVIRVGDPSMKPLPPQPQVIDYAHSSIKSDWMDVFLCGACRFYIGTTSGLSHVPPTFGVPCAITNWTPMGIRSAYSADVLLPKLYWSEPEQRYLSFAEVIDPSIGYIQYAPFLIEKGIKPVDNTLEEINALVVEMLERLEGSIEYTEEDICLQEQLDRISSQYTSYPSRLGRNFLQKYRDLLD</sequence>
<dbReference type="SMART" id="SM00028">
    <property type="entry name" value="TPR"/>
    <property type="match status" value="6"/>
</dbReference>
<gene>
    <name evidence="4" type="ORF">IQ249_13240</name>
</gene>
<dbReference type="InterPro" id="IPR011990">
    <property type="entry name" value="TPR-like_helical_dom_sf"/>
</dbReference>
<dbReference type="PANTHER" id="PTHR44943:SF4">
    <property type="entry name" value="TPR REPEAT-CONTAINING PROTEIN MJ0798"/>
    <property type="match status" value="1"/>
</dbReference>
<dbReference type="Pfam" id="PF13414">
    <property type="entry name" value="TPR_11"/>
    <property type="match status" value="1"/>
</dbReference>
<evidence type="ECO:0000256" key="3">
    <source>
        <dbReference type="PROSITE-ProRule" id="PRU00339"/>
    </source>
</evidence>
<keyword evidence="5" id="KW-1185">Reference proteome</keyword>
<evidence type="ECO:0000256" key="1">
    <source>
        <dbReference type="ARBA" id="ARBA00022737"/>
    </source>
</evidence>
<keyword evidence="2 3" id="KW-0802">TPR repeat</keyword>
<dbReference type="InterPro" id="IPR019734">
    <property type="entry name" value="TPR_rpt"/>
</dbReference>
<dbReference type="Gene3D" id="1.25.40.10">
    <property type="entry name" value="Tetratricopeptide repeat domain"/>
    <property type="match status" value="2"/>
</dbReference>
<dbReference type="InterPro" id="IPR030808">
    <property type="entry name" value="Glycosyl_04372"/>
</dbReference>
<feature type="repeat" description="TPR" evidence="3">
    <location>
        <begin position="101"/>
        <end position="134"/>
    </location>
</feature>
<dbReference type="Pfam" id="PF13181">
    <property type="entry name" value="TPR_8"/>
    <property type="match status" value="1"/>
</dbReference>
<dbReference type="NCBIfam" id="TIGR04372">
    <property type="entry name" value="glycosyl_04372"/>
    <property type="match status" value="1"/>
</dbReference>
<accession>A0A8J7JBI3</accession>
<dbReference type="RefSeq" id="WP_194029957.1">
    <property type="nucleotide sequence ID" value="NZ_JADEWZ010000018.1"/>
</dbReference>
<dbReference type="AlphaFoldDB" id="A0A8J7JBI3"/>
<reference evidence="4" key="1">
    <citation type="submission" date="2020-10" db="EMBL/GenBank/DDBJ databases">
        <authorList>
            <person name="Castelo-Branco R."/>
            <person name="Eusebio N."/>
            <person name="Adriana R."/>
            <person name="Vieira A."/>
            <person name="Brugerolle De Fraissinette N."/>
            <person name="Rezende De Castro R."/>
            <person name="Schneider M.P."/>
            <person name="Vasconcelos V."/>
            <person name="Leao P.N."/>
        </authorList>
    </citation>
    <scope>NUCLEOTIDE SEQUENCE</scope>
    <source>
        <strain evidence="4">LEGE 07157</strain>
    </source>
</reference>
<evidence type="ECO:0000313" key="5">
    <source>
        <dbReference type="Proteomes" id="UP000654482"/>
    </source>
</evidence>
<proteinExistence type="predicted"/>
<dbReference type="PROSITE" id="PS50293">
    <property type="entry name" value="TPR_REGION"/>
    <property type="match status" value="1"/>
</dbReference>
<feature type="repeat" description="TPR" evidence="3">
    <location>
        <begin position="67"/>
        <end position="100"/>
    </location>
</feature>
<dbReference type="PANTHER" id="PTHR44943">
    <property type="entry name" value="CELLULOSE SYNTHASE OPERON PROTEIN C"/>
    <property type="match status" value="1"/>
</dbReference>
<evidence type="ECO:0000313" key="4">
    <source>
        <dbReference type="EMBL" id="MBE9116865.1"/>
    </source>
</evidence>
<feature type="repeat" description="TPR" evidence="3">
    <location>
        <begin position="135"/>
        <end position="168"/>
    </location>
</feature>
<evidence type="ECO:0000256" key="2">
    <source>
        <dbReference type="ARBA" id="ARBA00022803"/>
    </source>
</evidence>
<feature type="repeat" description="TPR" evidence="3">
    <location>
        <begin position="169"/>
        <end position="202"/>
    </location>
</feature>
<dbReference type="PROSITE" id="PS50005">
    <property type="entry name" value="TPR"/>
    <property type="match status" value="5"/>
</dbReference>
<keyword evidence="1" id="KW-0677">Repeat</keyword>
<organism evidence="4 5">
    <name type="scientific">Lusitaniella coriacea LEGE 07157</name>
    <dbReference type="NCBI Taxonomy" id="945747"/>
    <lineage>
        <taxon>Bacteria</taxon>
        <taxon>Bacillati</taxon>
        <taxon>Cyanobacteriota</taxon>
        <taxon>Cyanophyceae</taxon>
        <taxon>Spirulinales</taxon>
        <taxon>Lusitaniellaceae</taxon>
        <taxon>Lusitaniella</taxon>
    </lineage>
</organism>
<feature type="repeat" description="TPR" evidence="3">
    <location>
        <begin position="237"/>
        <end position="270"/>
    </location>
</feature>
<name>A0A8J7JBI3_9CYAN</name>
<dbReference type="Pfam" id="PF13432">
    <property type="entry name" value="TPR_16"/>
    <property type="match status" value="1"/>
</dbReference>
<dbReference type="Proteomes" id="UP000654482">
    <property type="component" value="Unassembled WGS sequence"/>
</dbReference>
<dbReference type="EMBL" id="JADEWZ010000018">
    <property type="protein sequence ID" value="MBE9116865.1"/>
    <property type="molecule type" value="Genomic_DNA"/>
</dbReference>
<dbReference type="SUPFAM" id="SSF48452">
    <property type="entry name" value="TPR-like"/>
    <property type="match status" value="1"/>
</dbReference>
<protein>
    <submittedName>
        <fullName evidence="4">TIGR04372 family glycosyltransferase</fullName>
    </submittedName>
</protein>
<comment type="caution">
    <text evidence="4">The sequence shown here is derived from an EMBL/GenBank/DDBJ whole genome shotgun (WGS) entry which is preliminary data.</text>
</comment>